<evidence type="ECO:0000313" key="2">
    <source>
        <dbReference type="EMBL" id="RRT34124.1"/>
    </source>
</evidence>
<gene>
    <name evidence="2" type="ORF">B296_00049995</name>
</gene>
<reference evidence="2 3" key="1">
    <citation type="journal article" date="2014" name="Agronomy (Basel)">
        <title>A Draft Genome Sequence for Ensete ventricosum, the Drought-Tolerant Tree Against Hunger.</title>
        <authorList>
            <person name="Harrison J."/>
            <person name="Moore K.A."/>
            <person name="Paszkiewicz K."/>
            <person name="Jones T."/>
            <person name="Grant M."/>
            <person name="Ambacheew D."/>
            <person name="Muzemil S."/>
            <person name="Studholme D.J."/>
        </authorList>
    </citation>
    <scope>NUCLEOTIDE SEQUENCE [LARGE SCALE GENOMIC DNA]</scope>
</reference>
<sequence length="80" mass="8962">MTKEENVVRGSRKACRDSLGDSPKGLGSSLGTCQEIVERRPKACRKNAGGYRIGRRFGLHLKKIGSGRRCASRRRTQEWT</sequence>
<evidence type="ECO:0000313" key="3">
    <source>
        <dbReference type="Proteomes" id="UP000287651"/>
    </source>
</evidence>
<dbReference type="EMBL" id="AMZH03027524">
    <property type="protein sequence ID" value="RRT34124.1"/>
    <property type="molecule type" value="Genomic_DNA"/>
</dbReference>
<comment type="caution">
    <text evidence="2">The sequence shown here is derived from an EMBL/GenBank/DDBJ whole genome shotgun (WGS) entry which is preliminary data.</text>
</comment>
<accession>A0A426X3V4</accession>
<dbReference type="AlphaFoldDB" id="A0A426X3V4"/>
<dbReference type="Proteomes" id="UP000287651">
    <property type="component" value="Unassembled WGS sequence"/>
</dbReference>
<organism evidence="2 3">
    <name type="scientific">Ensete ventricosum</name>
    <name type="common">Abyssinian banana</name>
    <name type="synonym">Musa ensete</name>
    <dbReference type="NCBI Taxonomy" id="4639"/>
    <lineage>
        <taxon>Eukaryota</taxon>
        <taxon>Viridiplantae</taxon>
        <taxon>Streptophyta</taxon>
        <taxon>Embryophyta</taxon>
        <taxon>Tracheophyta</taxon>
        <taxon>Spermatophyta</taxon>
        <taxon>Magnoliopsida</taxon>
        <taxon>Liliopsida</taxon>
        <taxon>Zingiberales</taxon>
        <taxon>Musaceae</taxon>
        <taxon>Ensete</taxon>
    </lineage>
</organism>
<feature type="region of interest" description="Disordered" evidence="1">
    <location>
        <begin position="1"/>
        <end position="26"/>
    </location>
</feature>
<protein>
    <submittedName>
        <fullName evidence="2">Uncharacterized protein</fullName>
    </submittedName>
</protein>
<name>A0A426X3V4_ENSVE</name>
<proteinExistence type="predicted"/>
<evidence type="ECO:0000256" key="1">
    <source>
        <dbReference type="SAM" id="MobiDB-lite"/>
    </source>
</evidence>